<dbReference type="SUPFAM" id="SSF52540">
    <property type="entry name" value="P-loop containing nucleoside triphosphate hydrolases"/>
    <property type="match status" value="1"/>
</dbReference>
<reference evidence="2 4" key="1">
    <citation type="submission" date="2015-09" db="EMBL/GenBank/DDBJ databases">
        <authorList>
            <consortium name="Pathogen Informatics"/>
        </authorList>
    </citation>
    <scope>NUCLEOTIDE SEQUENCE [LARGE SCALE GENOMIC DNA]</scope>
    <source>
        <strain evidence="2 4">2789STDY5608849</strain>
    </source>
</reference>
<organism evidence="2 4">
    <name type="scientific">Fusicatenibacter saccharivorans</name>
    <dbReference type="NCBI Taxonomy" id="1150298"/>
    <lineage>
        <taxon>Bacteria</taxon>
        <taxon>Bacillati</taxon>
        <taxon>Bacillota</taxon>
        <taxon>Clostridia</taxon>
        <taxon>Lachnospirales</taxon>
        <taxon>Lachnospiraceae</taxon>
        <taxon>Fusicatenibacter</taxon>
    </lineage>
</organism>
<dbReference type="InterPro" id="IPR018631">
    <property type="entry name" value="AAA-ATPase-like_dom"/>
</dbReference>
<dbReference type="AlphaFoldDB" id="A0A173WIU0"/>
<dbReference type="PANTHER" id="PTHR34825:SF1">
    <property type="entry name" value="AAA-ATPASE-LIKE DOMAIN-CONTAINING PROTEIN"/>
    <property type="match status" value="1"/>
</dbReference>
<sequence length="532" mass="60685">MGRFVNPDNSAFQVALNSEIYVDKTGLLSYTNKVLDTIQGYICNSRPRRFGKSFAANMLAAYYSKGCDSRKMFSGLAISQTADFEKHLNQYDVIHLDIQWFLSNVSDPEQIVAYITECTLAELRTIYADQLPPEVSTVPDALSRIKEATGQKFVIIIDEWDVLIRDEASNQKIQDDYINFLRGMFKGTEPTKYIQLAFLTGILPIKKLKTQSALNNFHQYSMLNPGPLASYIGFTEDEVSALCQKYGQNFEEVRRWYDGYLLGNYHVYNPNAVTSLLLDGTFQSYWSETSTYDSMVPFINMDFDGLKTAILEMLSGAAVPVMVTSFKNDMVSFVNKDDVLTLLIHLGYLAYNQQTQMAYIPNEEIRREFLTAVTSNRWNELLTFQQESAELLDATLAMDENAVAAGIGKIHEEYTSVIQYHNENSLSCVLTIAYLSSIQYYFKPIRELPTGRGFSDFVFLPKPEYRYDFPALVVELKWNKNAETALDQIKRQHYPASIASYTGDILLVGVNYDKKTKVHECRIEKYLKSGEK</sequence>
<evidence type="ECO:0000313" key="3">
    <source>
        <dbReference type="EMBL" id="NSE17660.1"/>
    </source>
</evidence>
<dbReference type="EMBL" id="CYYV01000001">
    <property type="protein sequence ID" value="CUN39403.1"/>
    <property type="molecule type" value="Genomic_DNA"/>
</dbReference>
<reference evidence="3 5" key="2">
    <citation type="journal article" date="2020" name="Cell Host Microbe">
        <title>Functional and Genomic Variation between Human-Derived Isolates of Lachnospiraceae Reveals Inter- and Intra-Species Diversity.</title>
        <authorList>
            <person name="Sorbara M.T."/>
            <person name="Littmann E.R."/>
            <person name="Fontana E."/>
            <person name="Moody T.U."/>
            <person name="Kohout C.E."/>
            <person name="Gjonbalaj M."/>
            <person name="Eaton V."/>
            <person name="Seok R."/>
            <person name="Leiner I.M."/>
            <person name="Pamer E.G."/>
        </authorList>
    </citation>
    <scope>NUCLEOTIDE SEQUENCE [LARGE SCALE GENOMIC DNA]</scope>
    <source>
        <strain evidence="3 5">MSK.14.54</strain>
    </source>
</reference>
<dbReference type="PANTHER" id="PTHR34825">
    <property type="entry name" value="CONSERVED PROTEIN, WITH A WEAK D-GALACTARATE DEHYDRATASE/ALTRONATE HYDROLASE DOMAIN"/>
    <property type="match status" value="1"/>
</dbReference>
<evidence type="ECO:0000313" key="4">
    <source>
        <dbReference type="Proteomes" id="UP000095706"/>
    </source>
</evidence>
<dbReference type="RefSeq" id="WP_055225793.1">
    <property type="nucleotide sequence ID" value="NZ_CAXSRP010000010.1"/>
</dbReference>
<dbReference type="Proteomes" id="UP000095706">
    <property type="component" value="Unassembled WGS sequence"/>
</dbReference>
<proteinExistence type="predicted"/>
<keyword evidence="5" id="KW-1185">Reference proteome</keyword>
<reference evidence="3" key="3">
    <citation type="submission" date="2020-02" db="EMBL/GenBank/DDBJ databases">
        <authorList>
            <person name="Littmann E."/>
            <person name="Sorbara M."/>
        </authorList>
    </citation>
    <scope>NUCLEOTIDE SEQUENCE</scope>
    <source>
        <strain evidence="3">MSK.14.54</strain>
    </source>
</reference>
<dbReference type="Pfam" id="PF09820">
    <property type="entry name" value="AAA-ATPase_like"/>
    <property type="match status" value="1"/>
</dbReference>
<protein>
    <submittedName>
        <fullName evidence="3">AAA family ATPase</fullName>
    </submittedName>
    <submittedName>
        <fullName evidence="2">Predicted AAA-ATPase</fullName>
    </submittedName>
</protein>
<dbReference type="Proteomes" id="UP000768180">
    <property type="component" value="Unassembled WGS sequence"/>
</dbReference>
<gene>
    <name evidence="2" type="ORF">ERS852406_00135</name>
    <name evidence="3" type="ORF">G5B05_14965</name>
</gene>
<dbReference type="EMBL" id="JAAITQ010000041">
    <property type="protein sequence ID" value="NSE17660.1"/>
    <property type="molecule type" value="Genomic_DNA"/>
</dbReference>
<feature type="domain" description="AAA-ATPase-like" evidence="1">
    <location>
        <begin position="18"/>
        <end position="207"/>
    </location>
</feature>
<evidence type="ECO:0000313" key="2">
    <source>
        <dbReference type="EMBL" id="CUN39403.1"/>
    </source>
</evidence>
<dbReference type="InterPro" id="IPR012547">
    <property type="entry name" value="PDDEXK_9"/>
</dbReference>
<evidence type="ECO:0000259" key="1">
    <source>
        <dbReference type="Pfam" id="PF09820"/>
    </source>
</evidence>
<accession>A0A173WIU0</accession>
<name>A0A173WIU0_9FIRM</name>
<evidence type="ECO:0000313" key="5">
    <source>
        <dbReference type="Proteomes" id="UP000768180"/>
    </source>
</evidence>
<dbReference type="Pfam" id="PF08011">
    <property type="entry name" value="PDDEXK_9"/>
    <property type="match status" value="1"/>
</dbReference>
<dbReference type="InterPro" id="IPR027417">
    <property type="entry name" value="P-loop_NTPase"/>
</dbReference>